<evidence type="ECO:0008006" key="4">
    <source>
        <dbReference type="Google" id="ProtNLM"/>
    </source>
</evidence>
<proteinExistence type="predicted"/>
<feature type="chain" id="PRO_5034176278" description="Secreted protein" evidence="1">
    <location>
        <begin position="16"/>
        <end position="133"/>
    </location>
</feature>
<dbReference type="Proteomes" id="UP000694383">
    <property type="component" value="Unplaced"/>
</dbReference>
<keyword evidence="1" id="KW-0732">Signal</keyword>
<evidence type="ECO:0000313" key="2">
    <source>
        <dbReference type="Ensembl" id="ENSOSIP00000027999.1"/>
    </source>
</evidence>
<reference evidence="2" key="2">
    <citation type="submission" date="2025-09" db="UniProtKB">
        <authorList>
            <consortium name="Ensembl"/>
        </authorList>
    </citation>
    <scope>IDENTIFICATION</scope>
</reference>
<dbReference type="Ensembl" id="ENSOSIT00000029521.1">
    <property type="protein sequence ID" value="ENSOSIP00000027999.1"/>
    <property type="gene ID" value="ENSOSIG00000014615.1"/>
</dbReference>
<reference evidence="2" key="1">
    <citation type="submission" date="2025-08" db="UniProtKB">
        <authorList>
            <consortium name="Ensembl"/>
        </authorList>
    </citation>
    <scope>IDENTIFICATION</scope>
</reference>
<protein>
    <recommendedName>
        <fullName evidence="4">Secreted protein</fullName>
    </recommendedName>
</protein>
<organism evidence="2 3">
    <name type="scientific">Oryzias sinensis</name>
    <name type="common">Chinese medaka</name>
    <dbReference type="NCBI Taxonomy" id="183150"/>
    <lineage>
        <taxon>Eukaryota</taxon>
        <taxon>Metazoa</taxon>
        <taxon>Chordata</taxon>
        <taxon>Craniata</taxon>
        <taxon>Vertebrata</taxon>
        <taxon>Euteleostomi</taxon>
        <taxon>Actinopterygii</taxon>
        <taxon>Neopterygii</taxon>
        <taxon>Teleostei</taxon>
        <taxon>Neoteleostei</taxon>
        <taxon>Acanthomorphata</taxon>
        <taxon>Ovalentaria</taxon>
        <taxon>Atherinomorphae</taxon>
        <taxon>Beloniformes</taxon>
        <taxon>Adrianichthyidae</taxon>
        <taxon>Oryziinae</taxon>
        <taxon>Oryzias</taxon>
    </lineage>
</organism>
<sequence>ILLPFINRCLPACAAVWFWFCPGRPAVSSGLWLKLMATTPARSSDRRPIRRLRSKSDTPYLVEARLSFNLRTGRSTDPALRSAGGANLKYPPTWRTTANGITRLAALLLILMHHLLLPRILLFPTKTSEEGHI</sequence>
<feature type="signal peptide" evidence="1">
    <location>
        <begin position="1"/>
        <end position="15"/>
    </location>
</feature>
<dbReference type="AlphaFoldDB" id="A0A8C7YH51"/>
<keyword evidence="3" id="KW-1185">Reference proteome</keyword>
<evidence type="ECO:0000256" key="1">
    <source>
        <dbReference type="SAM" id="SignalP"/>
    </source>
</evidence>
<accession>A0A8C7YH51</accession>
<name>A0A8C7YH51_9TELE</name>
<evidence type="ECO:0000313" key="3">
    <source>
        <dbReference type="Proteomes" id="UP000694383"/>
    </source>
</evidence>